<evidence type="ECO:0000313" key="5">
    <source>
        <dbReference type="Proteomes" id="UP001549749"/>
    </source>
</evidence>
<keyword evidence="5" id="KW-1185">Reference proteome</keyword>
<dbReference type="RefSeq" id="WP_354664088.1">
    <property type="nucleotide sequence ID" value="NZ_JBEXAC010000004.1"/>
</dbReference>
<dbReference type="Pfam" id="PF04773">
    <property type="entry name" value="FecR"/>
    <property type="match status" value="1"/>
</dbReference>
<evidence type="ECO:0000259" key="3">
    <source>
        <dbReference type="Pfam" id="PF16344"/>
    </source>
</evidence>
<accession>A0ABV2TET3</accession>
<reference evidence="4 5" key="1">
    <citation type="submission" date="2024-06" db="EMBL/GenBank/DDBJ databases">
        <title>Chitinophaga defluvii sp. nov., isolated from municipal sewage.</title>
        <authorList>
            <person name="Zhang L."/>
        </authorList>
    </citation>
    <scope>NUCLEOTIDE SEQUENCE [LARGE SCALE GENOMIC DNA]</scope>
    <source>
        <strain evidence="4 5">H8</strain>
    </source>
</reference>
<feature type="transmembrane region" description="Helical" evidence="1">
    <location>
        <begin position="89"/>
        <end position="108"/>
    </location>
</feature>
<evidence type="ECO:0000313" key="4">
    <source>
        <dbReference type="EMBL" id="MET7001516.1"/>
    </source>
</evidence>
<dbReference type="InterPro" id="IPR006860">
    <property type="entry name" value="FecR"/>
</dbReference>
<proteinExistence type="predicted"/>
<evidence type="ECO:0000256" key="1">
    <source>
        <dbReference type="SAM" id="Phobius"/>
    </source>
</evidence>
<dbReference type="Proteomes" id="UP001549749">
    <property type="component" value="Unassembled WGS sequence"/>
</dbReference>
<dbReference type="EMBL" id="JBEXAC010000004">
    <property type="protein sequence ID" value="MET7001516.1"/>
    <property type="molecule type" value="Genomic_DNA"/>
</dbReference>
<keyword evidence="1" id="KW-0472">Membrane</keyword>
<sequence>MITKQALKAIIDQYVTGTLDTPGKETLRGIIADPAYEQVLAELMDEAFEERLAGTYDYPETQQRMKQLLLQQIRQLEQPVKRMYPWRTWWAAAAIVLLAGSTGAYFWMQHPTVENIPAATVATVLPGSNKAVLILADGSAVTLDSTGNQVIQQGKTAIHQNKGQLQYIAQGPGTATGFNTLRTPRGGQFQLTLPDGTRAWLNSASSLKYPTAFTGKDRVVELNGQGYFEIASNAAKPFKVKVNNALEVQVLGTRFDIMAYPDEAAIKTTLLQGAVRVQRGAAVETLHPGQQAVAVIDSLGIAVKETDVNRAIAWKNGLFIFNNMELGTILREISRWYDVEIVYQAPANKSLYGGGISRSQNLTEVLRFLEAGGTNHFKITGRQVIVLP</sequence>
<dbReference type="InterPro" id="IPR032508">
    <property type="entry name" value="FecR_C"/>
</dbReference>
<name>A0ABV2TET3_9BACT</name>
<organism evidence="4 5">
    <name type="scientific">Chitinophaga defluvii</name>
    <dbReference type="NCBI Taxonomy" id="3163343"/>
    <lineage>
        <taxon>Bacteria</taxon>
        <taxon>Pseudomonadati</taxon>
        <taxon>Bacteroidota</taxon>
        <taxon>Chitinophagia</taxon>
        <taxon>Chitinophagales</taxon>
        <taxon>Chitinophagaceae</taxon>
        <taxon>Chitinophaga</taxon>
    </lineage>
</organism>
<dbReference type="Pfam" id="PF16344">
    <property type="entry name" value="FecR_C"/>
    <property type="match status" value="1"/>
</dbReference>
<dbReference type="Gene3D" id="3.55.50.30">
    <property type="match status" value="1"/>
</dbReference>
<comment type="caution">
    <text evidence="4">The sequence shown here is derived from an EMBL/GenBank/DDBJ whole genome shotgun (WGS) entry which is preliminary data.</text>
</comment>
<gene>
    <name evidence="4" type="ORF">ABR189_29310</name>
</gene>
<keyword evidence="1" id="KW-1133">Transmembrane helix</keyword>
<feature type="domain" description="Protein FecR C-terminal" evidence="3">
    <location>
        <begin position="319"/>
        <end position="386"/>
    </location>
</feature>
<evidence type="ECO:0000259" key="2">
    <source>
        <dbReference type="Pfam" id="PF04773"/>
    </source>
</evidence>
<protein>
    <submittedName>
        <fullName evidence="4">FecR domain-containing protein</fullName>
    </submittedName>
</protein>
<dbReference type="InterPro" id="IPR012373">
    <property type="entry name" value="Ferrdict_sens_TM"/>
</dbReference>
<dbReference type="PANTHER" id="PTHR30273:SF2">
    <property type="entry name" value="PROTEIN FECR"/>
    <property type="match status" value="1"/>
</dbReference>
<dbReference type="Gene3D" id="2.60.120.1440">
    <property type="match status" value="1"/>
</dbReference>
<dbReference type="PANTHER" id="PTHR30273">
    <property type="entry name" value="PERIPLASMIC SIGNAL SENSOR AND SIGMA FACTOR ACTIVATOR FECR-RELATED"/>
    <property type="match status" value="1"/>
</dbReference>
<feature type="domain" description="FecR protein" evidence="2">
    <location>
        <begin position="180"/>
        <end position="276"/>
    </location>
</feature>
<keyword evidence="1" id="KW-0812">Transmembrane</keyword>